<organism evidence="3 4">
    <name type="scientific">Fulvitalea axinellae</name>
    <dbReference type="NCBI Taxonomy" id="1182444"/>
    <lineage>
        <taxon>Bacteria</taxon>
        <taxon>Pseudomonadati</taxon>
        <taxon>Bacteroidota</taxon>
        <taxon>Cytophagia</taxon>
        <taxon>Cytophagales</taxon>
        <taxon>Persicobacteraceae</taxon>
        <taxon>Fulvitalea</taxon>
    </lineage>
</organism>
<evidence type="ECO:0008006" key="5">
    <source>
        <dbReference type="Google" id="ProtNLM"/>
    </source>
</evidence>
<dbReference type="RefSeq" id="WP_338392863.1">
    <property type="nucleotide sequence ID" value="NZ_AP025314.1"/>
</dbReference>
<protein>
    <recommendedName>
        <fullName evidence="5">LPXTG cell wall anchor domain-containing protein</fullName>
    </recommendedName>
</protein>
<name>A0AAU9CXV1_9BACT</name>
<reference evidence="3 4" key="1">
    <citation type="submission" date="2021-12" db="EMBL/GenBank/DDBJ databases">
        <title>Genome sequencing of bacteria with rrn-lacking chromosome and rrn-plasmid.</title>
        <authorList>
            <person name="Anda M."/>
            <person name="Iwasaki W."/>
        </authorList>
    </citation>
    <scope>NUCLEOTIDE SEQUENCE [LARGE SCALE GENOMIC DNA]</scope>
    <source>
        <strain evidence="3 4">DSM 100852</strain>
    </source>
</reference>
<evidence type="ECO:0000256" key="1">
    <source>
        <dbReference type="SAM" id="MobiDB-lite"/>
    </source>
</evidence>
<evidence type="ECO:0000313" key="3">
    <source>
        <dbReference type="EMBL" id="BDD11364.1"/>
    </source>
</evidence>
<evidence type="ECO:0000313" key="4">
    <source>
        <dbReference type="Proteomes" id="UP001348817"/>
    </source>
</evidence>
<dbReference type="EMBL" id="AP025314">
    <property type="protein sequence ID" value="BDD11364.1"/>
    <property type="molecule type" value="Genomic_DNA"/>
</dbReference>
<keyword evidence="2" id="KW-0812">Transmembrane</keyword>
<proteinExistence type="predicted"/>
<keyword evidence="2" id="KW-1133">Transmembrane helix</keyword>
<dbReference type="AlphaFoldDB" id="A0AAU9CXV1"/>
<keyword evidence="2" id="KW-0472">Membrane</keyword>
<keyword evidence="4" id="KW-1185">Reference proteome</keyword>
<dbReference type="Proteomes" id="UP001348817">
    <property type="component" value="Chromosome"/>
</dbReference>
<feature type="transmembrane region" description="Helical" evidence="2">
    <location>
        <begin position="19"/>
        <end position="38"/>
    </location>
</feature>
<sequence length="109" mass="11544">MLTNITNQNTRTAGTKKKLLSIGLIFILIGVLSSKPLAQIKVKEAGPSNVSSFGAPVTPPSGEGGDGTPEEEGGPEVPIGNKAHLLLLSGVILAWRFLLKKEEQRLQTE</sequence>
<feature type="region of interest" description="Disordered" evidence="1">
    <location>
        <begin position="45"/>
        <end position="78"/>
    </location>
</feature>
<accession>A0AAU9CXV1</accession>
<feature type="transmembrane region" description="Helical" evidence="2">
    <location>
        <begin position="83"/>
        <end position="99"/>
    </location>
</feature>
<dbReference type="KEGG" id="fax:FUAX_37960"/>
<gene>
    <name evidence="3" type="ORF">FUAX_37960</name>
</gene>
<evidence type="ECO:0000256" key="2">
    <source>
        <dbReference type="SAM" id="Phobius"/>
    </source>
</evidence>